<proteinExistence type="predicted"/>
<dbReference type="STRING" id="1844972.A7K91_24320"/>
<keyword evidence="4" id="KW-1185">Reference proteome</keyword>
<evidence type="ECO:0000256" key="2">
    <source>
        <dbReference type="SAM" id="Phobius"/>
    </source>
</evidence>
<name>A0A1A5YL57_9BACL</name>
<comment type="caution">
    <text evidence="3">The sequence shown here is derived from an EMBL/GenBank/DDBJ whole genome shotgun (WGS) entry which is preliminary data.</text>
</comment>
<evidence type="ECO:0008006" key="5">
    <source>
        <dbReference type="Google" id="ProtNLM"/>
    </source>
</evidence>
<keyword evidence="2" id="KW-0472">Membrane</keyword>
<gene>
    <name evidence="3" type="ORF">A7K91_24320</name>
</gene>
<keyword evidence="2" id="KW-1133">Transmembrane helix</keyword>
<dbReference type="AlphaFoldDB" id="A0A1A5YL57"/>
<evidence type="ECO:0000256" key="1">
    <source>
        <dbReference type="SAM" id="MobiDB-lite"/>
    </source>
</evidence>
<dbReference type="OrthoDB" id="2703555at2"/>
<dbReference type="EMBL" id="LYPA01000047">
    <property type="protein sequence ID" value="OBR66349.1"/>
    <property type="molecule type" value="Genomic_DNA"/>
</dbReference>
<dbReference type="Proteomes" id="UP000092024">
    <property type="component" value="Unassembled WGS sequence"/>
</dbReference>
<feature type="transmembrane region" description="Helical" evidence="2">
    <location>
        <begin position="18"/>
        <end position="38"/>
    </location>
</feature>
<dbReference type="PROSITE" id="PS51257">
    <property type="entry name" value="PROKAR_LIPOPROTEIN"/>
    <property type="match status" value="1"/>
</dbReference>
<evidence type="ECO:0000313" key="3">
    <source>
        <dbReference type="EMBL" id="OBR66349.1"/>
    </source>
</evidence>
<accession>A0A1A5YL57</accession>
<dbReference type="RefSeq" id="WP_156739437.1">
    <property type="nucleotide sequence ID" value="NZ_LYPA01000047.1"/>
</dbReference>
<evidence type="ECO:0000313" key="4">
    <source>
        <dbReference type="Proteomes" id="UP000092024"/>
    </source>
</evidence>
<organism evidence="3 4">
    <name type="scientific">Paenibacillus oryzae</name>
    <dbReference type="NCBI Taxonomy" id="1844972"/>
    <lineage>
        <taxon>Bacteria</taxon>
        <taxon>Bacillati</taxon>
        <taxon>Bacillota</taxon>
        <taxon>Bacilli</taxon>
        <taxon>Bacillales</taxon>
        <taxon>Paenibacillaceae</taxon>
        <taxon>Paenibacillus</taxon>
    </lineage>
</organism>
<sequence length="229" mass="25246">MKRWLKDERGSFTMESSFVFPVLFAMVMLFIVLGCYLYQKTIVFYYASAVAERTAFGWDNSNRHPATGILSEPAYDPLYWRMSSDGVLGSLLKSGWRGETASIKLPEEIGMVKDGYAGLGERKLALGAGSITAGGLSFKGESGVINAGFSRYVEIKLKKPMELAPRQSGWSWDEPAGAGRGYLSDPVEFIRSVDLVRYYVQRFSSDSAQSEGGKENAAKALAPYRPDAK</sequence>
<protein>
    <recommendedName>
        <fullName evidence="5">Pilus assembly protein TadE</fullName>
    </recommendedName>
</protein>
<keyword evidence="2" id="KW-0812">Transmembrane</keyword>
<feature type="region of interest" description="Disordered" evidence="1">
    <location>
        <begin position="205"/>
        <end position="229"/>
    </location>
</feature>
<reference evidence="3 4" key="1">
    <citation type="submission" date="2016-05" db="EMBL/GenBank/DDBJ databases">
        <title>Paenibacillus oryzae. sp. nov., isolated from the rice root.</title>
        <authorList>
            <person name="Zhang J."/>
            <person name="Zhang X."/>
        </authorList>
    </citation>
    <scope>NUCLEOTIDE SEQUENCE [LARGE SCALE GENOMIC DNA]</scope>
    <source>
        <strain evidence="3 4">1DrF-4</strain>
    </source>
</reference>